<dbReference type="PATRIC" id="fig|188932.3.peg.2310"/>
<gene>
    <name evidence="1" type="ORF">AY601_2205</name>
</gene>
<sequence length="69" mass="8038">MKTLLLLIIFFTQTNFSQPNAVYICSSGTSKKYHYKQDCRGLKNCQYKLLKISLDKAVKEGKTLCKWEK</sequence>
<dbReference type="AlphaFoldDB" id="A0A127VCL9"/>
<name>A0A127VCL9_9SPHI</name>
<organism evidence="1 2">
    <name type="scientific">Pedobacter cryoconitis</name>
    <dbReference type="NCBI Taxonomy" id="188932"/>
    <lineage>
        <taxon>Bacteria</taxon>
        <taxon>Pseudomonadati</taxon>
        <taxon>Bacteroidota</taxon>
        <taxon>Sphingobacteriia</taxon>
        <taxon>Sphingobacteriales</taxon>
        <taxon>Sphingobacteriaceae</taxon>
        <taxon>Pedobacter</taxon>
    </lineage>
</organism>
<evidence type="ECO:0000313" key="2">
    <source>
        <dbReference type="Proteomes" id="UP000071561"/>
    </source>
</evidence>
<reference evidence="1 2" key="1">
    <citation type="submission" date="2016-03" db="EMBL/GenBank/DDBJ databases">
        <title>Complete genome sequence of Pedobacter cryoconitis PAMC 27485.</title>
        <authorList>
            <person name="Lee J."/>
            <person name="Kim O.-S."/>
        </authorList>
    </citation>
    <scope>NUCLEOTIDE SEQUENCE [LARGE SCALE GENOMIC DNA]</scope>
    <source>
        <strain evidence="1 2">PAMC 27485</strain>
    </source>
</reference>
<dbReference type="KEGG" id="pcm:AY601_2205"/>
<accession>A0A127VCL9</accession>
<keyword evidence="2" id="KW-1185">Reference proteome</keyword>
<proteinExistence type="predicted"/>
<dbReference type="Proteomes" id="UP000071561">
    <property type="component" value="Chromosome"/>
</dbReference>
<dbReference type="EMBL" id="CP014504">
    <property type="protein sequence ID" value="AMP99103.1"/>
    <property type="molecule type" value="Genomic_DNA"/>
</dbReference>
<protein>
    <submittedName>
        <fullName evidence="1">Uncharacterized protein</fullName>
    </submittedName>
</protein>
<evidence type="ECO:0000313" key="1">
    <source>
        <dbReference type="EMBL" id="AMP99103.1"/>
    </source>
</evidence>
<dbReference type="RefSeq" id="WP_068400558.1">
    <property type="nucleotide sequence ID" value="NZ_CP014504.1"/>
</dbReference>
<dbReference type="OrthoDB" id="885042at2"/>